<gene>
    <name evidence="19" type="primary">MYO1B</name>
    <name evidence="19" type="synonym">myo1b</name>
</gene>
<proteinExistence type="inferred from homology"/>
<sequence>MEVKTSLLDNMIGVGDMVLLEPLTEDSFLENLKNRFDHNEIYTYIGSVVISLNPYRSLPIYTPEKVEEYRNRNFYELSPHIFALADEAYRSLRDQDKDQCILITGESGAGKTEASKLVMSYVAAVCGKGQEVNKVKEQLLQSNPVLEAFGNAKTVRNDNSSRFGKYMDIEFDFKGDPLGGVISNYLLEKSRVVKQPRGERNFHIFYQLLSGSSDDTLKKLKLDRDVGKYNYLSLDSAVVSGLDDAANFRTVRNAMQIVGFMEDEMQSVLELVAAVLKLGNIEFKPESRCNGIDESRVKDKNDLKEMCELLGIEQSVLERAFSYRTVEAKMEKVSTTLNVAQAYYARDALAKNLYSRLFSCLFAIINDNSFEQFIINYCNEKLQQIFIELTLREEQEEYIREGIEWTNIEYFNNAIICDLIENNKNGILAMLDEECLRPGTVTDETFLDKLNTVCAEHQHFESRLSKNSKFLTDHSLPHNCFRIQHYAGKVLYGVESFVDKNNDLLYRDLSQAMYKANHSLIKQLFPEGNPAKVNLKRPPTAGFQFKASVGTLMGNLQTKNPNYIRCIKPNDKKASHVFTESLVRHQLRYLGLMENVRVRRAGYAFRQPYEPCLERYKMLCKKTWPHWRGPAREGVEVLLTDLQVPAEEFSYGRSKIFIRNPRTLFFLEEKRKQCLEDLATLIQKIYRGWKCRSHFLLLKKSQIVVAAWYRRYSQQKKYQKIKSATTVVQSYARGWQARKLLRELKYQKRCEEAATTIAAYWHGTQARRELRQLKEEARNKHAVSVIWAGWQGTKVRREYRKFFRANAGKKIYNFTIQRIMQKYFVGLKNNMPSMSPVDKSWPARPYLFLDGAHAALRRIFHLWRCKKYRSQFTEEKKAVYEEKLEASELFKDKKALYPSSVSQPFKGDYLEINKNPKFQKLNSALDDKVLLADVVSKINRANGKGSARIFLLTKKSVVLADQKTGQVKASVVLSDLASVSVSTQTDGFFALRLKEGTASAVKGDFLLSSEHLIEIITKLHRVGAANADKEKINVDISDEFLVQFKHDKVCVKFIQGSPKNGNNASCKRKNNRLLEVSVPNTPSTPSTP</sequence>
<keyword evidence="3" id="KW-1017">Isopeptide bond</keyword>
<dbReference type="GO" id="GO:0005903">
    <property type="term" value="C:brush border"/>
    <property type="evidence" value="ECO:0007669"/>
    <property type="project" value="TreeGrafter"/>
</dbReference>
<dbReference type="FunFam" id="1.20.120.720:FF:000004">
    <property type="entry name" value="unconventional myosin-Ib isoform X1"/>
    <property type="match status" value="1"/>
</dbReference>
<evidence type="ECO:0000256" key="6">
    <source>
        <dbReference type="ARBA" id="ARBA00022741"/>
    </source>
</evidence>
<evidence type="ECO:0000256" key="11">
    <source>
        <dbReference type="ARBA" id="ARBA00023175"/>
    </source>
</evidence>
<evidence type="ECO:0000256" key="10">
    <source>
        <dbReference type="ARBA" id="ARBA00023123"/>
    </source>
</evidence>
<dbReference type="GO" id="GO:0005902">
    <property type="term" value="C:microvillus"/>
    <property type="evidence" value="ECO:0007669"/>
    <property type="project" value="TreeGrafter"/>
</dbReference>
<evidence type="ECO:0000256" key="2">
    <source>
        <dbReference type="ARBA" id="ARBA00008314"/>
    </source>
</evidence>
<keyword evidence="20" id="KW-1185">Reference proteome</keyword>
<dbReference type="GO" id="GO:0051015">
    <property type="term" value="F:actin filament binding"/>
    <property type="evidence" value="ECO:0007669"/>
    <property type="project" value="TreeGrafter"/>
</dbReference>
<feature type="domain" description="Myosin motor" evidence="17">
    <location>
        <begin position="12"/>
        <end position="672"/>
    </location>
</feature>
<dbReference type="Proteomes" id="UP000694548">
    <property type="component" value="Chromosome sgr14"/>
</dbReference>
<evidence type="ECO:0000256" key="14">
    <source>
        <dbReference type="ARBA" id="ARBA00068082"/>
    </source>
</evidence>
<evidence type="ECO:0000256" key="7">
    <source>
        <dbReference type="ARBA" id="ARBA00022840"/>
    </source>
</evidence>
<dbReference type="SMART" id="SM00242">
    <property type="entry name" value="MYSc"/>
    <property type="match status" value="1"/>
</dbReference>
<keyword evidence="7 16" id="KW-0067">ATP-binding</keyword>
<evidence type="ECO:0000256" key="13">
    <source>
        <dbReference type="ARBA" id="ARBA00058091"/>
    </source>
</evidence>
<keyword evidence="11 16" id="KW-0505">Motor protein</keyword>
<keyword evidence="8" id="KW-0832">Ubl conjugation</keyword>
<dbReference type="InterPro" id="IPR027417">
    <property type="entry name" value="P-loop_NTPase"/>
</dbReference>
<dbReference type="Gene3D" id="1.20.58.530">
    <property type="match status" value="1"/>
</dbReference>
<dbReference type="FunFam" id="3.40.850.10:FF:000101">
    <property type="entry name" value="Slow myosin heavy chain 2"/>
    <property type="match status" value="1"/>
</dbReference>
<evidence type="ECO:0000313" key="20">
    <source>
        <dbReference type="Proteomes" id="UP000694548"/>
    </source>
</evidence>
<dbReference type="GO" id="GO:0016459">
    <property type="term" value="C:myosin complex"/>
    <property type="evidence" value="ECO:0007669"/>
    <property type="project" value="UniProtKB-KW"/>
</dbReference>
<dbReference type="GO" id="GO:0005516">
    <property type="term" value="F:calmodulin binding"/>
    <property type="evidence" value="ECO:0007669"/>
    <property type="project" value="UniProtKB-KW"/>
</dbReference>
<keyword evidence="9" id="KW-0112">Calmodulin-binding</keyword>
<comment type="function">
    <text evidence="13">Motor protein that may participate in process critical to neuronal development and function such as cell migration, neurite outgrowth and vesicular transport.</text>
</comment>
<keyword evidence="5" id="KW-0677">Repeat</keyword>
<evidence type="ECO:0000259" key="18">
    <source>
        <dbReference type="PROSITE" id="PS51757"/>
    </source>
</evidence>
<evidence type="ECO:0000256" key="3">
    <source>
        <dbReference type="ARBA" id="ARBA00022499"/>
    </source>
</evidence>
<name>A0A8C6PUF8_NOTFU</name>
<dbReference type="GO" id="GO:0005886">
    <property type="term" value="C:plasma membrane"/>
    <property type="evidence" value="ECO:0007669"/>
    <property type="project" value="TreeGrafter"/>
</dbReference>
<dbReference type="GO" id="GO:0006897">
    <property type="term" value="P:endocytosis"/>
    <property type="evidence" value="ECO:0007669"/>
    <property type="project" value="TreeGrafter"/>
</dbReference>
<dbReference type="GeneTree" id="ENSGT00940000155752"/>
<dbReference type="Gene3D" id="6.20.240.20">
    <property type="match status" value="1"/>
</dbReference>
<dbReference type="Gene3D" id="1.20.120.720">
    <property type="entry name" value="Myosin VI head, motor domain, U50 subdomain"/>
    <property type="match status" value="1"/>
</dbReference>
<dbReference type="Gene3D" id="1.20.5.190">
    <property type="match status" value="2"/>
</dbReference>
<evidence type="ECO:0000259" key="17">
    <source>
        <dbReference type="PROSITE" id="PS51456"/>
    </source>
</evidence>
<dbReference type="PROSITE" id="PS50096">
    <property type="entry name" value="IQ"/>
    <property type="match status" value="3"/>
</dbReference>
<dbReference type="PRINTS" id="PR00193">
    <property type="entry name" value="MYOSINHEAVY"/>
</dbReference>
<keyword evidence="4" id="KW-0597">Phosphoprotein</keyword>
<dbReference type="GO" id="GO:0005524">
    <property type="term" value="F:ATP binding"/>
    <property type="evidence" value="ECO:0007669"/>
    <property type="project" value="UniProtKB-UniRule"/>
</dbReference>
<keyword evidence="12 16" id="KW-0009">Actin-binding</keyword>
<comment type="similarity">
    <text evidence="2 16">Belongs to the TRAFAC class myosin-kinesin ATPase superfamily. Myosin family.</text>
</comment>
<dbReference type="FunFam" id="1.10.10.820:FF:000001">
    <property type="entry name" value="Myosin heavy chain"/>
    <property type="match status" value="1"/>
</dbReference>
<dbReference type="SUPFAM" id="SSF52540">
    <property type="entry name" value="P-loop containing nucleoside triphosphate hydrolases"/>
    <property type="match status" value="1"/>
</dbReference>
<keyword evidence="10 16" id="KW-0518">Myosin</keyword>
<dbReference type="SMART" id="SM00015">
    <property type="entry name" value="IQ"/>
    <property type="match status" value="5"/>
</dbReference>
<evidence type="ECO:0000256" key="5">
    <source>
        <dbReference type="ARBA" id="ARBA00022737"/>
    </source>
</evidence>
<evidence type="ECO:0000256" key="8">
    <source>
        <dbReference type="ARBA" id="ARBA00022843"/>
    </source>
</evidence>
<evidence type="ECO:0000313" key="19">
    <source>
        <dbReference type="Ensembl" id="ENSNFUP00015049072.1"/>
    </source>
</evidence>
<keyword evidence="6 16" id="KW-0547">Nucleotide-binding</keyword>
<feature type="binding site" evidence="16">
    <location>
        <begin position="105"/>
        <end position="112"/>
    </location>
    <ligand>
        <name>ATP</name>
        <dbReference type="ChEBI" id="CHEBI:30616"/>
    </ligand>
</feature>
<comment type="subcellular location">
    <subcellularLocation>
        <location evidence="1">Cytoplasm</location>
        <location evidence="1">Cell cortex</location>
    </subcellularLocation>
</comment>
<dbReference type="InterPro" id="IPR036072">
    <property type="entry name" value="MYSc_Myo1"/>
</dbReference>
<dbReference type="GO" id="GO:0005938">
    <property type="term" value="C:cell cortex"/>
    <property type="evidence" value="ECO:0007669"/>
    <property type="project" value="UniProtKB-SubCell"/>
</dbReference>
<evidence type="ECO:0000256" key="12">
    <source>
        <dbReference type="ARBA" id="ARBA00023203"/>
    </source>
</evidence>
<dbReference type="PROSITE" id="PS51456">
    <property type="entry name" value="MYOSIN_MOTOR"/>
    <property type="match status" value="1"/>
</dbReference>
<reference evidence="19" key="1">
    <citation type="submission" date="2014-08" db="EMBL/GenBank/DDBJ databases">
        <authorList>
            <person name="Senf B."/>
            <person name="Petzold A."/>
            <person name="Downie B.R."/>
            <person name="Koch P."/>
            <person name="Platzer M."/>
        </authorList>
    </citation>
    <scope>NUCLEOTIDE SEQUENCE [LARGE SCALE GENOMIC DNA]</scope>
    <source>
        <strain evidence="19">GRZ</strain>
    </source>
</reference>
<evidence type="ECO:0000256" key="15">
    <source>
        <dbReference type="ARBA" id="ARBA00083826"/>
    </source>
</evidence>
<dbReference type="Pfam" id="PF00612">
    <property type="entry name" value="IQ"/>
    <property type="match status" value="2"/>
</dbReference>
<reference evidence="19" key="3">
    <citation type="submission" date="2025-09" db="UniProtKB">
        <authorList>
            <consortium name="Ensembl"/>
        </authorList>
    </citation>
    <scope>IDENTIFICATION</scope>
</reference>
<dbReference type="Ensembl" id="ENSNFUT00015051194.1">
    <property type="protein sequence ID" value="ENSNFUP00015049072.1"/>
    <property type="gene ID" value="ENSNFUG00015022959.1"/>
</dbReference>
<organism evidence="19 20">
    <name type="scientific">Nothobranchius furzeri</name>
    <name type="common">Turquoise killifish</name>
    <dbReference type="NCBI Taxonomy" id="105023"/>
    <lineage>
        <taxon>Eukaryota</taxon>
        <taxon>Metazoa</taxon>
        <taxon>Chordata</taxon>
        <taxon>Craniata</taxon>
        <taxon>Vertebrata</taxon>
        <taxon>Euteleostomi</taxon>
        <taxon>Actinopterygii</taxon>
        <taxon>Neopterygii</taxon>
        <taxon>Teleostei</taxon>
        <taxon>Neoteleostei</taxon>
        <taxon>Acanthomorphata</taxon>
        <taxon>Ovalentaria</taxon>
        <taxon>Atherinomorphae</taxon>
        <taxon>Cyprinodontiformes</taxon>
        <taxon>Nothobranchiidae</taxon>
        <taxon>Nothobranchius</taxon>
    </lineage>
</organism>
<dbReference type="FunFam" id="1.20.58.530:FF:000004">
    <property type="entry name" value="Unconventional myosin ID"/>
    <property type="match status" value="1"/>
</dbReference>
<dbReference type="Gene3D" id="1.10.10.820">
    <property type="match status" value="1"/>
</dbReference>
<evidence type="ECO:0000256" key="16">
    <source>
        <dbReference type="PROSITE-ProRule" id="PRU00782"/>
    </source>
</evidence>
<dbReference type="InterPro" id="IPR010926">
    <property type="entry name" value="Myosin_TH1"/>
</dbReference>
<dbReference type="FunFam" id="1.20.5.190:FF:000007">
    <property type="entry name" value="Myosin-ib isoform 2"/>
    <property type="match status" value="1"/>
</dbReference>
<dbReference type="GO" id="GO:0007015">
    <property type="term" value="P:actin filament organization"/>
    <property type="evidence" value="ECO:0007669"/>
    <property type="project" value="TreeGrafter"/>
</dbReference>
<dbReference type="Pfam" id="PF00063">
    <property type="entry name" value="Myosin_head"/>
    <property type="match status" value="1"/>
</dbReference>
<dbReference type="PROSITE" id="PS51757">
    <property type="entry name" value="TH1"/>
    <property type="match status" value="1"/>
</dbReference>
<dbReference type="GO" id="GO:0030048">
    <property type="term" value="P:actin filament-based movement"/>
    <property type="evidence" value="ECO:0007669"/>
    <property type="project" value="TreeGrafter"/>
</dbReference>
<dbReference type="PANTHER" id="PTHR13140:SF802">
    <property type="entry name" value="UNCONVENTIONAL MYOSIN-IB ISOFORM X1"/>
    <property type="match status" value="1"/>
</dbReference>
<dbReference type="PANTHER" id="PTHR13140">
    <property type="entry name" value="MYOSIN"/>
    <property type="match status" value="1"/>
</dbReference>
<dbReference type="AlphaFoldDB" id="A0A8C6PUF8"/>
<dbReference type="InterPro" id="IPR000048">
    <property type="entry name" value="IQ_motif_EF-hand-BS"/>
</dbReference>
<accession>A0A8C6PUF8</accession>
<evidence type="ECO:0000256" key="4">
    <source>
        <dbReference type="ARBA" id="ARBA00022553"/>
    </source>
</evidence>
<dbReference type="FunFam" id="1.20.5.4820:FF:000013">
    <property type="entry name" value="LOW QUALITY PROTEIN: unconventional myosin-Ib"/>
    <property type="match status" value="1"/>
</dbReference>
<dbReference type="Gene3D" id="3.40.850.10">
    <property type="entry name" value="Kinesin motor domain"/>
    <property type="match status" value="1"/>
</dbReference>
<dbReference type="InterPro" id="IPR001609">
    <property type="entry name" value="Myosin_head_motor_dom-like"/>
</dbReference>
<dbReference type="Pfam" id="PF06017">
    <property type="entry name" value="Myosin_TH1"/>
    <property type="match status" value="1"/>
</dbReference>
<feature type="domain" description="TH1" evidence="18">
    <location>
        <begin position="894"/>
        <end position="1080"/>
    </location>
</feature>
<feature type="region of interest" description="Actin-binding" evidence="16">
    <location>
        <begin position="549"/>
        <end position="571"/>
    </location>
</feature>
<evidence type="ECO:0000256" key="1">
    <source>
        <dbReference type="ARBA" id="ARBA00004544"/>
    </source>
</evidence>
<reference evidence="19" key="2">
    <citation type="submission" date="2025-08" db="UniProtKB">
        <authorList>
            <consortium name="Ensembl"/>
        </authorList>
    </citation>
    <scope>IDENTIFICATION</scope>
</reference>
<dbReference type="InterPro" id="IPR036961">
    <property type="entry name" value="Kinesin_motor_dom_sf"/>
</dbReference>
<protein>
    <recommendedName>
        <fullName evidence="14">Unconventional myosin-Ib</fullName>
    </recommendedName>
    <alternativeName>
        <fullName evidence="15">Myosin I alpha</fullName>
    </alternativeName>
</protein>
<dbReference type="CDD" id="cd01378">
    <property type="entry name" value="MYSc_Myo1"/>
    <property type="match status" value="1"/>
</dbReference>
<dbReference type="GO" id="GO:0000146">
    <property type="term" value="F:microfilament motor activity"/>
    <property type="evidence" value="ECO:0007669"/>
    <property type="project" value="TreeGrafter"/>
</dbReference>
<evidence type="ECO:0000256" key="9">
    <source>
        <dbReference type="ARBA" id="ARBA00022860"/>
    </source>
</evidence>